<evidence type="ECO:0000313" key="4">
    <source>
        <dbReference type="Proteomes" id="UP000000758"/>
    </source>
</evidence>
<protein>
    <submittedName>
        <fullName evidence="3">Micrococcal nuclease-like protein</fullName>
        <ecNumber evidence="3">3.1.31.1</ecNumber>
    </submittedName>
</protein>
<gene>
    <name evidence="3" type="ordered locus">CENSYa_0688</name>
</gene>
<keyword evidence="4" id="KW-1185">Reference proteome</keyword>
<dbReference type="SMART" id="SM00318">
    <property type="entry name" value="SNc"/>
    <property type="match status" value="1"/>
</dbReference>
<sequence>MMRLLLLLALLPLLYVQYADASLADEALSRQQRWHLGEGLAEGDAFSYVICRAGAGGTCSDVSLEFARIDPGYWLVEAEVRHLLGHHTAEGRAFAGPDIVPTGDPRADIRNIEYVGAGGASAPISLALRVDERWGAEPIAYSGESAELAAILQDTIFLLGGGIRTGSGPVPAGHAILSVGEQWARPGSDTDVMVTSSRTAYEFGGARMEGGIYRVEYSTNGPALYALVMDGFPLPLYGEVVSDDLVRDPHISRKFWFALVPGGMNSSVEGPSAYATGQDAVTEASPGPAPESPAQGTLGDITDAAEGIPARLYELFLEFLGTITDSQEPLTISGEATYAEDEQIALSGRAAGPAEVRLYSGGAPVASVPADVQDGKYELSLPPGMLPLGVIEAEVIHGEDSARTSFEVVAVQHDPAANPHGEDVSYNALNRDILDYTVYSDSVIFHLDDGGAGVLTVTIPGRVFDASEYDVYADGAAAAHGASGTDPAVLTIPVAPGAAAVEIIPLVPAGILVPECMGSAECITSEVVRVIDGDTIKIGGNRNIRLALSSAPELSEPGGTEAKAFAEMLCPAGAAVLVDGDDGQTEGSYGRTIGMVYCNGSSLNEELLDSGHGTLSGRFCADSEFAGMPWARRHGCQ</sequence>
<dbReference type="InterPro" id="IPR016071">
    <property type="entry name" value="Staphylococal_nuclease_OB-fold"/>
</dbReference>
<dbReference type="GO" id="GO:1990599">
    <property type="term" value="F:3' overhang single-stranded DNA endodeoxyribonuclease activity"/>
    <property type="evidence" value="ECO:0007669"/>
    <property type="project" value="UniProtKB-EC"/>
</dbReference>
<dbReference type="EMBL" id="DP000238">
    <property type="protein sequence ID" value="ABK77321.1"/>
    <property type="molecule type" value="Genomic_DNA"/>
</dbReference>
<dbReference type="PATRIC" id="fig|414004.10.peg.634"/>
<feature type="domain" description="TNase-like" evidence="2">
    <location>
        <begin position="521"/>
        <end position="611"/>
    </location>
</feature>
<dbReference type="InterPro" id="IPR035437">
    <property type="entry name" value="SNase_OB-fold_sf"/>
</dbReference>
<feature type="region of interest" description="Disordered" evidence="1">
    <location>
        <begin position="278"/>
        <end position="300"/>
    </location>
</feature>
<organism evidence="3 4">
    <name type="scientific">Cenarchaeum symbiosum (strain A)</name>
    <dbReference type="NCBI Taxonomy" id="414004"/>
    <lineage>
        <taxon>Archaea</taxon>
        <taxon>Nitrososphaerota</taxon>
        <taxon>Candidatus Cenarchaeales</taxon>
        <taxon>Candidatus Cenarchaeaceae</taxon>
        <taxon>Candidatus Cenarchaeum</taxon>
    </lineage>
</organism>
<dbReference type="Proteomes" id="UP000000758">
    <property type="component" value="Chromosome"/>
</dbReference>
<evidence type="ECO:0000259" key="2">
    <source>
        <dbReference type="PROSITE" id="PS50830"/>
    </source>
</evidence>
<dbReference type="Gene3D" id="2.40.50.90">
    <property type="match status" value="1"/>
</dbReference>
<dbReference type="SUPFAM" id="SSF50199">
    <property type="entry name" value="Staphylococcal nuclease"/>
    <property type="match status" value="1"/>
</dbReference>
<accession>A0RVF4</accession>
<dbReference type="STRING" id="414004.CENSYa_0688"/>
<evidence type="ECO:0000313" key="3">
    <source>
        <dbReference type="EMBL" id="ABK77321.1"/>
    </source>
</evidence>
<dbReference type="Pfam" id="PF00565">
    <property type="entry name" value="SNase"/>
    <property type="match status" value="1"/>
</dbReference>
<reference evidence="3 4" key="1">
    <citation type="journal article" date="2006" name="Proc. Natl. Acad. Sci. U.S.A.">
        <title>Genomic analysis of the uncultivated marine crenarchaeote Cenarchaeum symbiosum.</title>
        <authorList>
            <person name="Hallam S.J."/>
            <person name="Konstantinidis K.T."/>
            <person name="Putnam N."/>
            <person name="Schleper C."/>
            <person name="Watanabe Y."/>
            <person name="Sugahara J."/>
            <person name="Preston C."/>
            <person name="de la Torre J."/>
            <person name="Richardson P.M."/>
            <person name="DeLong E.F."/>
        </authorList>
    </citation>
    <scope>NUCLEOTIDE SEQUENCE [LARGE SCALE GENOMIC DNA]</scope>
    <source>
        <strain evidence="4">A</strain>
    </source>
</reference>
<dbReference type="AlphaFoldDB" id="A0RVF4"/>
<keyword evidence="3" id="KW-0378">Hydrolase</keyword>
<dbReference type="KEGG" id="csy:CENSYa_0688"/>
<proteinExistence type="predicted"/>
<evidence type="ECO:0000256" key="1">
    <source>
        <dbReference type="SAM" id="MobiDB-lite"/>
    </source>
</evidence>
<dbReference type="PROSITE" id="PS50830">
    <property type="entry name" value="TNASE_3"/>
    <property type="match status" value="1"/>
</dbReference>
<dbReference type="EnsemblBacteria" id="ABK77321">
    <property type="protein sequence ID" value="ABK77321"/>
    <property type="gene ID" value="CENSYa_0688"/>
</dbReference>
<name>A0RVF4_CENSY</name>
<dbReference type="HOGENOM" id="CLU_429388_0_0_2"/>
<dbReference type="EC" id="3.1.31.1" evidence="3"/>